<dbReference type="Proteomes" id="UP000281955">
    <property type="component" value="Unassembled WGS sequence"/>
</dbReference>
<organism evidence="2 3">
    <name type="scientific">Motilibacter peucedani</name>
    <dbReference type="NCBI Taxonomy" id="598650"/>
    <lineage>
        <taxon>Bacteria</taxon>
        <taxon>Bacillati</taxon>
        <taxon>Actinomycetota</taxon>
        <taxon>Actinomycetes</taxon>
        <taxon>Motilibacterales</taxon>
        <taxon>Motilibacteraceae</taxon>
        <taxon>Motilibacter</taxon>
    </lineage>
</organism>
<evidence type="ECO:0000256" key="1">
    <source>
        <dbReference type="SAM" id="Phobius"/>
    </source>
</evidence>
<dbReference type="EMBL" id="RBWV01000013">
    <property type="protein sequence ID" value="RKS72421.1"/>
    <property type="molecule type" value="Genomic_DNA"/>
</dbReference>
<keyword evidence="1" id="KW-0472">Membrane</keyword>
<feature type="transmembrane region" description="Helical" evidence="1">
    <location>
        <begin position="95"/>
        <end position="115"/>
    </location>
</feature>
<keyword evidence="1" id="KW-0812">Transmembrane</keyword>
<dbReference type="AlphaFoldDB" id="A0A420XM12"/>
<accession>A0A420XM12</accession>
<dbReference type="InParanoid" id="A0A420XM12"/>
<keyword evidence="3" id="KW-1185">Reference proteome</keyword>
<reference evidence="2 3" key="1">
    <citation type="submission" date="2018-10" db="EMBL/GenBank/DDBJ databases">
        <title>Genomic Encyclopedia of Archaeal and Bacterial Type Strains, Phase II (KMG-II): from individual species to whole genera.</title>
        <authorList>
            <person name="Goeker M."/>
        </authorList>
    </citation>
    <scope>NUCLEOTIDE SEQUENCE [LARGE SCALE GENOMIC DNA]</scope>
    <source>
        <strain evidence="2 3">RP-AC37</strain>
    </source>
</reference>
<dbReference type="Pfam" id="PF19608">
    <property type="entry name" value="DUF6113"/>
    <property type="match status" value="1"/>
</dbReference>
<protein>
    <submittedName>
        <fullName evidence="2">Uncharacterized protein</fullName>
    </submittedName>
</protein>
<evidence type="ECO:0000313" key="2">
    <source>
        <dbReference type="EMBL" id="RKS72421.1"/>
    </source>
</evidence>
<feature type="transmembrane region" description="Helical" evidence="1">
    <location>
        <begin position="35"/>
        <end position="54"/>
    </location>
</feature>
<gene>
    <name evidence="2" type="ORF">CLV35_2665</name>
</gene>
<keyword evidence="1" id="KW-1133">Transmembrane helix</keyword>
<evidence type="ECO:0000313" key="3">
    <source>
        <dbReference type="Proteomes" id="UP000281955"/>
    </source>
</evidence>
<name>A0A420XM12_9ACTN</name>
<comment type="caution">
    <text evidence="2">The sequence shown here is derived from an EMBL/GenBank/DDBJ whole genome shotgun (WGS) entry which is preliminary data.</text>
</comment>
<dbReference type="InterPro" id="IPR046095">
    <property type="entry name" value="DUF6113"/>
</dbReference>
<proteinExistence type="predicted"/>
<sequence length="121" mass="12011">MARSVAGPVLALLLGLLVGAVGSFAQEVRAGRVPAGLLLALLASAVAVALASALGTSRLLPVAATVGWLVAVVPLSGRRPEGDLVVSGDTTGYVWAYGGMALVACTCLACIALAASREGRR</sequence>